<dbReference type="SUPFAM" id="SSF56935">
    <property type="entry name" value="Porins"/>
    <property type="match status" value="1"/>
</dbReference>
<evidence type="ECO:0000256" key="1">
    <source>
        <dbReference type="ARBA" id="ARBA00004571"/>
    </source>
</evidence>
<evidence type="ECO:0000256" key="10">
    <source>
        <dbReference type="PROSITE-ProRule" id="PRU01360"/>
    </source>
</evidence>
<comment type="similarity">
    <text evidence="10 12">Belongs to the TonB-dependent receptor family.</text>
</comment>
<evidence type="ECO:0000313" key="16">
    <source>
        <dbReference type="EMBL" id="EMR14269.1"/>
    </source>
</evidence>
<dbReference type="GO" id="GO:0009279">
    <property type="term" value="C:cell outer membrane"/>
    <property type="evidence" value="ECO:0007669"/>
    <property type="project" value="UniProtKB-SubCell"/>
</dbReference>
<evidence type="ECO:0000256" key="11">
    <source>
        <dbReference type="PROSITE-ProRule" id="PRU10143"/>
    </source>
</evidence>
<evidence type="ECO:0000256" key="4">
    <source>
        <dbReference type="ARBA" id="ARBA00022692"/>
    </source>
</evidence>
<dbReference type="Proteomes" id="UP000012019">
    <property type="component" value="Unassembled WGS sequence"/>
</dbReference>
<evidence type="ECO:0000256" key="6">
    <source>
        <dbReference type="ARBA" id="ARBA00023065"/>
    </source>
</evidence>
<keyword evidence="7 11" id="KW-0798">TonB box</keyword>
<dbReference type="GO" id="GO:0006811">
    <property type="term" value="P:monoatomic ion transport"/>
    <property type="evidence" value="ECO:0007669"/>
    <property type="project" value="UniProtKB-KW"/>
</dbReference>
<keyword evidence="17" id="KW-1185">Reference proteome</keyword>
<dbReference type="PROSITE" id="PS52016">
    <property type="entry name" value="TONB_DEPENDENT_REC_3"/>
    <property type="match status" value="1"/>
</dbReference>
<gene>
    <name evidence="16" type="ORF">MPL1_00637</name>
</gene>
<feature type="chain" id="PRO_5004083224" evidence="13">
    <location>
        <begin position="28"/>
        <end position="604"/>
    </location>
</feature>
<feature type="signal peptide" evidence="13">
    <location>
        <begin position="1"/>
        <end position="27"/>
    </location>
</feature>
<dbReference type="InterPro" id="IPR037066">
    <property type="entry name" value="Plug_dom_sf"/>
</dbReference>
<comment type="subcellular location">
    <subcellularLocation>
        <location evidence="1 10">Cell outer membrane</location>
        <topology evidence="1 10">Multi-pass membrane protein</topology>
    </subcellularLocation>
</comment>
<dbReference type="eggNOG" id="COG4206">
    <property type="taxonomic scope" value="Bacteria"/>
</dbReference>
<dbReference type="OrthoDB" id="9764669at2"/>
<reference evidence="16 17" key="1">
    <citation type="journal article" date="2013" name="Genome Announc.">
        <title>Draft Genome Sequence of Methylophaga lonarensis MPLT, a Haloalkaliphilic (Non-Methane-Utilizing) Methylotroph.</title>
        <authorList>
            <person name="Shetty S.A."/>
            <person name="Marathe N.P."/>
            <person name="Munot H."/>
            <person name="Antony C.P."/>
            <person name="Dhotre D.P."/>
            <person name="Murrell J.C."/>
            <person name="Shouche Y.S."/>
        </authorList>
    </citation>
    <scope>NUCLEOTIDE SEQUENCE [LARGE SCALE GENOMIC DNA]</scope>
    <source>
        <strain evidence="16 17">MPL</strain>
    </source>
</reference>
<dbReference type="PANTHER" id="PTHR30069:SF53">
    <property type="entry name" value="COLICIN I RECEPTOR-RELATED"/>
    <property type="match status" value="1"/>
</dbReference>
<dbReference type="InterPro" id="IPR010916">
    <property type="entry name" value="TonB_box_CS"/>
</dbReference>
<feature type="short sequence motif" description="TonB box" evidence="11">
    <location>
        <begin position="32"/>
        <end position="38"/>
    </location>
</feature>
<evidence type="ECO:0000259" key="15">
    <source>
        <dbReference type="Pfam" id="PF07715"/>
    </source>
</evidence>
<keyword evidence="6" id="KW-0406">Ion transport</keyword>
<evidence type="ECO:0000256" key="3">
    <source>
        <dbReference type="ARBA" id="ARBA00022452"/>
    </source>
</evidence>
<protein>
    <submittedName>
        <fullName evidence="16">Outer membrane vitamin B12 receptor BtuB</fullName>
    </submittedName>
</protein>
<evidence type="ECO:0000256" key="9">
    <source>
        <dbReference type="ARBA" id="ARBA00023237"/>
    </source>
</evidence>
<keyword evidence="4 10" id="KW-0812">Transmembrane</keyword>
<sequence length="604" mass="67784">MNPSYSFKLRTTLIAGVVASVLSPVQADSLDTITVTANRMPNGDVLAASTIITRDQIDQWQINDLPTLLTRAPGVDVTMTGGLGQQSSIFMRGTNSGHVLILVDGVKWYSATTGSAAIQDFPVSHIERIEIIRGPRSGLYGAEAIGGVINIITRQGSDEIKPYAELGYGSHDTRKASLGVNGSHGSTRFNLGVSVLESNGIDALKTADPDKDGYRNKSVSANLSHQFTAQWQGGVRFLRAEARNYFDEAFSPDANPFNNNTQQVIGADTSYALTERWTVNFDIAESRDRSETFENRAAIRELNTRHRQFSLINTFALADTQTLNIGFDYAHDKVTGSTDYDEDSRDNKAIFVSWQGAHQRHGWLLSLRHDDNEAFGEHTTGTAEWGYSLTESLQFVSSYGTAFKAPTFNDLYFPGFSNPDLNPEKSRSIAFGFRGTHDFAQWSVDLYETTIRDLIVFQAIPENVSRARIRGIEFDIRGDVEDLHWSLNASYIEPQDRDDRKRLIRRARQRMNATLDRQFGDWSAGASWHIRGNSNDRFFNTDTFTTDDVRLAGHGLVDLRLSYQISPEWTARLTAHNVFDKKYERVKNYNSLDRTVMFTVQYQP</sequence>
<evidence type="ECO:0000256" key="13">
    <source>
        <dbReference type="SAM" id="SignalP"/>
    </source>
</evidence>
<dbReference type="PANTHER" id="PTHR30069">
    <property type="entry name" value="TONB-DEPENDENT OUTER MEMBRANE RECEPTOR"/>
    <property type="match status" value="1"/>
</dbReference>
<dbReference type="Gene3D" id="2.40.170.20">
    <property type="entry name" value="TonB-dependent receptor, beta-barrel domain"/>
    <property type="match status" value="1"/>
</dbReference>
<feature type="domain" description="TonB-dependent receptor plug" evidence="15">
    <location>
        <begin position="44"/>
        <end position="148"/>
    </location>
</feature>
<dbReference type="Pfam" id="PF07715">
    <property type="entry name" value="Plug"/>
    <property type="match status" value="1"/>
</dbReference>
<dbReference type="EMBL" id="APHR01000003">
    <property type="protein sequence ID" value="EMR14269.1"/>
    <property type="molecule type" value="Genomic_DNA"/>
</dbReference>
<dbReference type="AlphaFoldDB" id="M7PV08"/>
<keyword evidence="5 13" id="KW-0732">Signal</keyword>
<dbReference type="Gene3D" id="2.170.130.10">
    <property type="entry name" value="TonB-dependent receptor, plug domain"/>
    <property type="match status" value="1"/>
</dbReference>
<dbReference type="Pfam" id="PF00593">
    <property type="entry name" value="TonB_dep_Rec_b-barrel"/>
    <property type="match status" value="1"/>
</dbReference>
<keyword evidence="9 10" id="KW-0998">Cell outer membrane</keyword>
<feature type="domain" description="TonB-dependent receptor-like beta-barrel" evidence="14">
    <location>
        <begin position="170"/>
        <end position="578"/>
    </location>
</feature>
<organism evidence="16 17">
    <name type="scientific">Methylophaga lonarensis MPL</name>
    <dbReference type="NCBI Taxonomy" id="1286106"/>
    <lineage>
        <taxon>Bacteria</taxon>
        <taxon>Pseudomonadati</taxon>
        <taxon>Pseudomonadota</taxon>
        <taxon>Gammaproteobacteria</taxon>
        <taxon>Thiotrichales</taxon>
        <taxon>Piscirickettsiaceae</taxon>
        <taxon>Methylophaga</taxon>
    </lineage>
</organism>
<dbReference type="PATRIC" id="fig|1286106.3.peg.125"/>
<dbReference type="GO" id="GO:0015889">
    <property type="term" value="P:cobalamin transport"/>
    <property type="evidence" value="ECO:0007669"/>
    <property type="project" value="TreeGrafter"/>
</dbReference>
<proteinExistence type="inferred from homology"/>
<name>M7PV08_9GAMM</name>
<dbReference type="InterPro" id="IPR000531">
    <property type="entry name" value="Beta-barrel_TonB"/>
</dbReference>
<evidence type="ECO:0000259" key="14">
    <source>
        <dbReference type="Pfam" id="PF00593"/>
    </source>
</evidence>
<evidence type="ECO:0000256" key="8">
    <source>
        <dbReference type="ARBA" id="ARBA00023136"/>
    </source>
</evidence>
<dbReference type="InterPro" id="IPR039426">
    <property type="entry name" value="TonB-dep_rcpt-like"/>
</dbReference>
<dbReference type="CDD" id="cd01347">
    <property type="entry name" value="ligand_gated_channel"/>
    <property type="match status" value="1"/>
</dbReference>
<keyword evidence="8 10" id="KW-0472">Membrane</keyword>
<comment type="caution">
    <text evidence="16">The sequence shown here is derived from an EMBL/GenBank/DDBJ whole genome shotgun (WGS) entry which is preliminary data.</text>
</comment>
<evidence type="ECO:0000256" key="5">
    <source>
        <dbReference type="ARBA" id="ARBA00022729"/>
    </source>
</evidence>
<dbReference type="InterPro" id="IPR012910">
    <property type="entry name" value="Plug_dom"/>
</dbReference>
<dbReference type="RefSeq" id="WP_009725195.1">
    <property type="nucleotide sequence ID" value="NZ_APHR01000003.1"/>
</dbReference>
<evidence type="ECO:0000256" key="12">
    <source>
        <dbReference type="RuleBase" id="RU003357"/>
    </source>
</evidence>
<keyword evidence="2 10" id="KW-0813">Transport</keyword>
<evidence type="ECO:0000313" key="17">
    <source>
        <dbReference type="Proteomes" id="UP000012019"/>
    </source>
</evidence>
<accession>M7PV08</accession>
<keyword evidence="16" id="KW-0675">Receptor</keyword>
<dbReference type="STRING" id="1286106.MPL1_00637"/>
<evidence type="ECO:0000256" key="7">
    <source>
        <dbReference type="ARBA" id="ARBA00023077"/>
    </source>
</evidence>
<evidence type="ECO:0000256" key="2">
    <source>
        <dbReference type="ARBA" id="ARBA00022448"/>
    </source>
</evidence>
<keyword evidence="3 10" id="KW-1134">Transmembrane beta strand</keyword>
<dbReference type="PROSITE" id="PS00430">
    <property type="entry name" value="TONB_DEPENDENT_REC_1"/>
    <property type="match status" value="1"/>
</dbReference>
<dbReference type="InterPro" id="IPR036942">
    <property type="entry name" value="Beta-barrel_TonB_sf"/>
</dbReference>